<dbReference type="EMBL" id="CP001124">
    <property type="protein sequence ID" value="ADO00776.1"/>
    <property type="molecule type" value="Genomic_DNA"/>
</dbReference>
<dbReference type="HOGENOM" id="CLU_2287485_0_0_7"/>
<organism evidence="1 2">
    <name type="scientific">Citrifermentans bemidjiense (strain ATCC BAA-1014 / DSM 16622 / JCM 12645 / Bem)</name>
    <name type="common">Geobacter bemidjiensis</name>
    <dbReference type="NCBI Taxonomy" id="404380"/>
    <lineage>
        <taxon>Bacteria</taxon>
        <taxon>Pseudomonadati</taxon>
        <taxon>Thermodesulfobacteriota</taxon>
        <taxon>Desulfuromonadia</taxon>
        <taxon>Geobacterales</taxon>
        <taxon>Geobacteraceae</taxon>
        <taxon>Citrifermentans</taxon>
    </lineage>
</organism>
<evidence type="ECO:0000313" key="2">
    <source>
        <dbReference type="Proteomes" id="UP000008825"/>
    </source>
</evidence>
<gene>
    <name evidence="1" type="ordered locus">Gbem_4151</name>
</gene>
<dbReference type="Proteomes" id="UP000008825">
    <property type="component" value="Chromosome"/>
</dbReference>
<protein>
    <submittedName>
        <fullName evidence="1">Uncharacterized protein</fullName>
    </submittedName>
</protein>
<reference evidence="1 2" key="1">
    <citation type="submission" date="2008-07" db="EMBL/GenBank/DDBJ databases">
        <title>Complete sequence of Geobacter bemidjiensis BEM.</title>
        <authorList>
            <consortium name="US DOE Joint Genome Institute"/>
            <person name="Lucas S."/>
            <person name="Copeland A."/>
            <person name="Lapidus A."/>
            <person name="Glavina del Rio T."/>
            <person name="Dalin E."/>
            <person name="Tice H."/>
            <person name="Bruce D."/>
            <person name="Goodwin L."/>
            <person name="Pitluck S."/>
            <person name="Kiss H."/>
            <person name="Brettin T."/>
            <person name="Detter J.C."/>
            <person name="Han C."/>
            <person name="Kuske C.R."/>
            <person name="Schmutz J."/>
            <person name="Larimer F."/>
            <person name="Land M."/>
            <person name="Hauser L."/>
            <person name="Kyrpides N."/>
            <person name="Lykidis A."/>
            <person name="Lovley D."/>
            <person name="Richardson P."/>
        </authorList>
    </citation>
    <scope>NUCLEOTIDE SEQUENCE [LARGE SCALE GENOMIC DNA]</scope>
    <source>
        <strain evidence="2">ATCC BAA-1014 / DSM 16622 / JCM 12645 / Bem</strain>
    </source>
</reference>
<name>E1P681_CITBB</name>
<sequence length="101" mass="11463">MVSREHAHRHHLQSFPPTDMCKGFSAVKRQLYFWGKGPVISFTGPFFVSTPHRDMPRLPRLKPGQLVRYLRKGPGSWADRGAPSERSIDLGMKFRAAKCGV</sequence>
<proteinExistence type="predicted"/>
<dbReference type="AlphaFoldDB" id="E1P681"/>
<keyword evidence="2" id="KW-1185">Reference proteome</keyword>
<accession>E1P681</accession>
<reference evidence="1 2" key="2">
    <citation type="journal article" date="2010" name="BMC Genomics">
        <title>The genome of Geobacter bemidjiensis, exemplar for the subsurface clade of Geobacter species that predominate in Fe(III)-reducing subsurface environments.</title>
        <authorList>
            <person name="Aklujkar M."/>
            <person name="Young N.D."/>
            <person name="Holmes D."/>
            <person name="Chavan M."/>
            <person name="Risso C."/>
            <person name="Kiss H.E."/>
            <person name="Han C.S."/>
            <person name="Land M.L."/>
            <person name="Lovley D.R."/>
        </authorList>
    </citation>
    <scope>NUCLEOTIDE SEQUENCE [LARGE SCALE GENOMIC DNA]</scope>
    <source>
        <strain evidence="2">ATCC BAA-1014 / DSM 16622 / JCM 12645 / Bem</strain>
    </source>
</reference>
<evidence type="ECO:0000313" key="1">
    <source>
        <dbReference type="EMBL" id="ADO00776.1"/>
    </source>
</evidence>
<dbReference type="KEGG" id="gbm:Gbem_4151"/>